<feature type="compositionally biased region" description="Low complexity" evidence="4">
    <location>
        <begin position="300"/>
        <end position="310"/>
    </location>
</feature>
<evidence type="ECO:0000256" key="1">
    <source>
        <dbReference type="ARBA" id="ARBA00022771"/>
    </source>
</evidence>
<dbReference type="WBParaSite" id="HNAJ_0001096101-mRNA-1">
    <property type="protein sequence ID" value="HNAJ_0001096101-mRNA-1"/>
    <property type="gene ID" value="HNAJ_0001096101"/>
</dbReference>
<dbReference type="SUPFAM" id="SSF57850">
    <property type="entry name" value="RING/U-box"/>
    <property type="match status" value="1"/>
</dbReference>
<dbReference type="Proteomes" id="UP000278807">
    <property type="component" value="Unassembled WGS sequence"/>
</dbReference>
<accession>A0A158QJ52</accession>
<evidence type="ECO:0000313" key="8">
    <source>
        <dbReference type="WBParaSite" id="HNAJ_0001096101-mRNA-1"/>
    </source>
</evidence>
<organism evidence="8">
    <name type="scientific">Rodentolepis nana</name>
    <name type="common">Dwarf tapeworm</name>
    <name type="synonym">Hymenolepis nana</name>
    <dbReference type="NCBI Taxonomy" id="102285"/>
    <lineage>
        <taxon>Eukaryota</taxon>
        <taxon>Metazoa</taxon>
        <taxon>Spiralia</taxon>
        <taxon>Lophotrochozoa</taxon>
        <taxon>Platyhelminthes</taxon>
        <taxon>Cestoda</taxon>
        <taxon>Eucestoda</taxon>
        <taxon>Cyclophyllidea</taxon>
        <taxon>Hymenolepididae</taxon>
        <taxon>Rodentolepis</taxon>
    </lineage>
</organism>
<reference evidence="6 7" key="2">
    <citation type="submission" date="2018-11" db="EMBL/GenBank/DDBJ databases">
        <authorList>
            <consortium name="Pathogen Informatics"/>
        </authorList>
    </citation>
    <scope>NUCLEOTIDE SEQUENCE [LARGE SCALE GENOMIC DNA]</scope>
</reference>
<dbReference type="InterPro" id="IPR031127">
    <property type="entry name" value="E3_UB_ligase_RBR"/>
</dbReference>
<dbReference type="Gene3D" id="3.30.40.10">
    <property type="entry name" value="Zinc/RING finger domain, C3HC4 (zinc finger)"/>
    <property type="match status" value="1"/>
</dbReference>
<reference evidence="8" key="1">
    <citation type="submission" date="2016-04" db="UniProtKB">
        <authorList>
            <consortium name="WormBaseParasite"/>
        </authorList>
    </citation>
    <scope>IDENTIFICATION</scope>
</reference>
<protein>
    <submittedName>
        <fullName evidence="8">RING-type domain-containing protein</fullName>
    </submittedName>
</protein>
<evidence type="ECO:0000256" key="3">
    <source>
        <dbReference type="PROSITE-ProRule" id="PRU00175"/>
    </source>
</evidence>
<sequence length="372" mass="41206">MVIFTFEGNQHKSRNDSIVSNNSGSVRHKWRLKRSKPINSEPASENLSNDSLPGMVRVPATDLCVVCANDVEYVYILSKCGHRACIDCWRRFAYSQVSSFAMAHITCIACDRRLSRALTIQLLKPRPLENGAFDGFSNSDLRQAEKIYHRYEDFLLRQCLSRDKRTRWCPRGCGTHGPSKVDLEVAPGSTERTIAALKLDRGSLLYPRRYALLAGSGFRSCPRIKCEHPDCEHAEFCYKCHSPWNPNHVCKGSGHGSTAATEGGSSSNAGTAGNFFAGDNPRSLLSQLRQLFRFPSAPVVTTDTAGGATTNSRRRRRPTEDVEGGTWSELTATTASTRKFSTTAMPLQVDDNTELGTNTDDEIEANVFANKE</sequence>
<evidence type="ECO:0000256" key="4">
    <source>
        <dbReference type="SAM" id="MobiDB-lite"/>
    </source>
</evidence>
<dbReference type="OrthoDB" id="1431934at2759"/>
<dbReference type="GO" id="GO:0004842">
    <property type="term" value="F:ubiquitin-protein transferase activity"/>
    <property type="evidence" value="ECO:0007669"/>
    <property type="project" value="InterPro"/>
</dbReference>
<dbReference type="PROSITE" id="PS50089">
    <property type="entry name" value="ZF_RING_2"/>
    <property type="match status" value="1"/>
</dbReference>
<dbReference type="PANTHER" id="PTHR11685">
    <property type="entry name" value="RBR FAMILY RING FINGER AND IBR DOMAIN-CONTAINING"/>
    <property type="match status" value="1"/>
</dbReference>
<name>A0A158QJ52_RODNA</name>
<proteinExistence type="predicted"/>
<evidence type="ECO:0000259" key="5">
    <source>
        <dbReference type="PROSITE" id="PS50089"/>
    </source>
</evidence>
<dbReference type="InterPro" id="IPR001841">
    <property type="entry name" value="Znf_RING"/>
</dbReference>
<keyword evidence="1 3" id="KW-0479">Metal-binding</keyword>
<evidence type="ECO:0000313" key="7">
    <source>
        <dbReference type="Proteomes" id="UP000278807"/>
    </source>
</evidence>
<evidence type="ECO:0000256" key="2">
    <source>
        <dbReference type="ARBA" id="ARBA00022833"/>
    </source>
</evidence>
<keyword evidence="2" id="KW-0862">Zinc</keyword>
<feature type="domain" description="RING-type" evidence="5">
    <location>
        <begin position="64"/>
        <end position="111"/>
    </location>
</feature>
<feature type="region of interest" description="Disordered" evidence="4">
    <location>
        <begin position="300"/>
        <end position="324"/>
    </location>
</feature>
<dbReference type="GO" id="GO:0008270">
    <property type="term" value="F:zinc ion binding"/>
    <property type="evidence" value="ECO:0007669"/>
    <property type="project" value="UniProtKB-KW"/>
</dbReference>
<gene>
    <name evidence="6" type="ORF">HNAJ_LOCUS10955</name>
</gene>
<dbReference type="STRING" id="102285.A0A158QJ52"/>
<evidence type="ECO:0000313" key="6">
    <source>
        <dbReference type="EMBL" id="VDO09194.1"/>
    </source>
</evidence>
<dbReference type="InterPro" id="IPR013083">
    <property type="entry name" value="Znf_RING/FYVE/PHD"/>
</dbReference>
<dbReference type="EMBL" id="UZAE01013305">
    <property type="protein sequence ID" value="VDO09194.1"/>
    <property type="molecule type" value="Genomic_DNA"/>
</dbReference>
<dbReference type="GO" id="GO:0016567">
    <property type="term" value="P:protein ubiquitination"/>
    <property type="evidence" value="ECO:0007669"/>
    <property type="project" value="InterPro"/>
</dbReference>
<keyword evidence="7" id="KW-1185">Reference proteome</keyword>
<keyword evidence="1 3" id="KW-0863">Zinc-finger</keyword>
<dbReference type="AlphaFoldDB" id="A0A158QJ52"/>